<proteinExistence type="predicted"/>
<dbReference type="Proteomes" id="UP000243096">
    <property type="component" value="Unassembled WGS sequence"/>
</dbReference>
<dbReference type="EMBL" id="PRDW01000005">
    <property type="protein sequence ID" value="PPB84026.1"/>
    <property type="molecule type" value="Genomic_DNA"/>
</dbReference>
<accession>A0A2P5KBD6</accession>
<protein>
    <submittedName>
        <fullName evidence="1">Uncharacterized protein</fullName>
    </submittedName>
</protein>
<organism evidence="1 2">
    <name type="scientific">Mycetohabitans endofungorum</name>
    <dbReference type="NCBI Taxonomy" id="417203"/>
    <lineage>
        <taxon>Bacteria</taxon>
        <taxon>Pseudomonadati</taxon>
        <taxon>Pseudomonadota</taxon>
        <taxon>Betaproteobacteria</taxon>
        <taxon>Burkholderiales</taxon>
        <taxon>Burkholderiaceae</taxon>
        <taxon>Mycetohabitans</taxon>
    </lineage>
</organism>
<keyword evidence="2" id="KW-1185">Reference proteome</keyword>
<reference evidence="1 2" key="1">
    <citation type="submission" date="2018-01" db="EMBL/GenBank/DDBJ databases">
        <title>Genomic Encyclopedia of Type Strains, Phase III (KMG-III): the genomes of soil and plant-associated and newly described type strains.</title>
        <authorList>
            <person name="Whitman W."/>
        </authorList>
    </citation>
    <scope>NUCLEOTIDE SEQUENCE [LARGE SCALE GENOMIC DNA]</scope>
    <source>
        <strain evidence="1 2">HKI456</strain>
    </source>
</reference>
<dbReference type="AlphaFoldDB" id="A0A2P5KBD6"/>
<gene>
    <name evidence="1" type="ORF">B0O95_105210</name>
</gene>
<name>A0A2P5KBD6_9BURK</name>
<evidence type="ECO:0000313" key="2">
    <source>
        <dbReference type="Proteomes" id="UP000243096"/>
    </source>
</evidence>
<sequence length="104" mass="11385">MCRCVPRYFLLHPQISAKETSFWGIGLARRWINSPNVPASQLASASAASCSFVFTYGFTNWGTVSLTVCPERLELAIPIVGAGGNAQWAHRTARRTARTIAQSE</sequence>
<evidence type="ECO:0000313" key="1">
    <source>
        <dbReference type="EMBL" id="PPB84026.1"/>
    </source>
</evidence>
<comment type="caution">
    <text evidence="1">The sequence shown here is derived from an EMBL/GenBank/DDBJ whole genome shotgun (WGS) entry which is preliminary data.</text>
</comment>